<dbReference type="InterPro" id="IPR004087">
    <property type="entry name" value="KH_dom"/>
</dbReference>
<reference evidence="8" key="1">
    <citation type="journal article" date="2015" name="Nat. Commun.">
        <title>Diverse, uncultivated ultra-small bacterial cells in groundwater.</title>
        <authorList>
            <person name="Luef B."/>
            <person name="Frischkorn K.R."/>
            <person name="Wrighton K.C."/>
            <person name="Holman H.-Y.N."/>
            <person name="Birarda G."/>
            <person name="Thomas B.C."/>
            <person name="Singh A."/>
            <person name="Williams K.H."/>
            <person name="Siegerist C.E."/>
            <person name="Tringe S.G."/>
            <person name="Downing K.H."/>
            <person name="Comolli L.R."/>
            <person name="Banfield J.F."/>
        </authorList>
    </citation>
    <scope>NUCLEOTIDE SEQUENCE</scope>
</reference>
<evidence type="ECO:0000256" key="2">
    <source>
        <dbReference type="ARBA" id="ARBA00022730"/>
    </source>
</evidence>
<protein>
    <submittedName>
        <fullName evidence="8">30S ribosomal protein S3</fullName>
    </submittedName>
</protein>
<comment type="similarity">
    <text evidence="1">Belongs to the universal ribosomal protein uS3 family.</text>
</comment>
<evidence type="ECO:0000313" key="8">
    <source>
        <dbReference type="EMBL" id="AGT99831.1"/>
    </source>
</evidence>
<feature type="region of interest" description="Disordered" evidence="6">
    <location>
        <begin position="204"/>
        <end position="225"/>
    </location>
</feature>
<organism evidence="8">
    <name type="scientific">uncultured organism</name>
    <dbReference type="NCBI Taxonomy" id="155900"/>
    <lineage>
        <taxon>unclassified sequences</taxon>
        <taxon>environmental samples</taxon>
    </lineage>
</organism>
<dbReference type="InterPro" id="IPR001351">
    <property type="entry name" value="Ribosomal_uS3_C"/>
</dbReference>
<keyword evidence="3" id="KW-0694">RNA-binding</keyword>
<dbReference type="CDD" id="cd02411">
    <property type="entry name" value="KH-II_30S_S3_arch"/>
    <property type="match status" value="1"/>
</dbReference>
<dbReference type="EMBL" id="KC999334">
    <property type="protein sequence ID" value="AGT99831.1"/>
    <property type="molecule type" value="Genomic_DNA"/>
</dbReference>
<dbReference type="Pfam" id="PF00189">
    <property type="entry name" value="Ribosomal_S3_C"/>
    <property type="match status" value="1"/>
</dbReference>
<evidence type="ECO:0000259" key="7">
    <source>
        <dbReference type="PROSITE" id="PS50823"/>
    </source>
</evidence>
<dbReference type="InterPro" id="IPR036419">
    <property type="entry name" value="Ribosomal_S3_C_sf"/>
</dbReference>
<feature type="compositionally biased region" description="Basic residues" evidence="6">
    <location>
        <begin position="216"/>
        <end position="225"/>
    </location>
</feature>
<dbReference type="GO" id="GO:0019843">
    <property type="term" value="F:rRNA binding"/>
    <property type="evidence" value="ECO:0007669"/>
    <property type="project" value="UniProtKB-KW"/>
</dbReference>
<dbReference type="PANTHER" id="PTHR11760">
    <property type="entry name" value="30S/40S RIBOSOMAL PROTEIN S3"/>
    <property type="match status" value="1"/>
</dbReference>
<keyword evidence="5" id="KW-0687">Ribonucleoprotein</keyword>
<dbReference type="InterPro" id="IPR015946">
    <property type="entry name" value="KH_dom-like_a/b"/>
</dbReference>
<dbReference type="SUPFAM" id="SSF54814">
    <property type="entry name" value="Prokaryotic type KH domain (KH-domain type II)"/>
    <property type="match status" value="1"/>
</dbReference>
<evidence type="ECO:0000256" key="4">
    <source>
        <dbReference type="ARBA" id="ARBA00022980"/>
    </source>
</evidence>
<dbReference type="NCBIfam" id="NF003219">
    <property type="entry name" value="PRK04191.1"/>
    <property type="match status" value="1"/>
</dbReference>
<keyword evidence="2" id="KW-0699">rRNA-binding</keyword>
<dbReference type="PROSITE" id="PS50084">
    <property type="entry name" value="KH_TYPE_1"/>
    <property type="match status" value="1"/>
</dbReference>
<dbReference type="Pfam" id="PF07650">
    <property type="entry name" value="KH_2"/>
    <property type="match status" value="1"/>
</dbReference>
<dbReference type="GO" id="GO:1990904">
    <property type="term" value="C:ribonucleoprotein complex"/>
    <property type="evidence" value="ECO:0007669"/>
    <property type="project" value="UniProtKB-KW"/>
</dbReference>
<feature type="domain" description="KH type-2" evidence="7">
    <location>
        <begin position="16"/>
        <end position="85"/>
    </location>
</feature>
<dbReference type="PROSITE" id="PS50823">
    <property type="entry name" value="KH_TYPE_2"/>
    <property type="match status" value="1"/>
</dbReference>
<name>U3GT54_9ZZZZ</name>
<dbReference type="SMART" id="SM00322">
    <property type="entry name" value="KH"/>
    <property type="match status" value="1"/>
</dbReference>
<dbReference type="NCBIfam" id="TIGR01008">
    <property type="entry name" value="uS3_euk_arch"/>
    <property type="match status" value="1"/>
</dbReference>
<evidence type="ECO:0000256" key="3">
    <source>
        <dbReference type="ARBA" id="ARBA00022884"/>
    </source>
</evidence>
<dbReference type="PANTHER" id="PTHR11760:SF32">
    <property type="entry name" value="SMALL RIBOSOMAL SUBUNIT PROTEIN US3"/>
    <property type="match status" value="1"/>
</dbReference>
<accession>U3GT54</accession>
<feature type="compositionally biased region" description="Basic and acidic residues" evidence="6">
    <location>
        <begin position="204"/>
        <end position="215"/>
    </location>
</feature>
<dbReference type="GO" id="GO:0003735">
    <property type="term" value="F:structural constituent of ribosome"/>
    <property type="evidence" value="ECO:0007669"/>
    <property type="project" value="InterPro"/>
</dbReference>
<dbReference type="AlphaFoldDB" id="U3GT54"/>
<dbReference type="InterPro" id="IPR004044">
    <property type="entry name" value="KH_dom_type_2"/>
</dbReference>
<dbReference type="InterPro" id="IPR005703">
    <property type="entry name" value="Ribosomal_uS3_euk/arc"/>
</dbReference>
<proteinExistence type="inferred from homology"/>
<dbReference type="Gene3D" id="3.30.1140.32">
    <property type="entry name" value="Ribosomal protein S3, C-terminal domain"/>
    <property type="match status" value="1"/>
</dbReference>
<dbReference type="SUPFAM" id="SSF54821">
    <property type="entry name" value="Ribosomal protein S3 C-terminal domain"/>
    <property type="match status" value="1"/>
</dbReference>
<dbReference type="InterPro" id="IPR057258">
    <property type="entry name" value="Ribosomal_uS3"/>
</dbReference>
<evidence type="ECO:0000256" key="5">
    <source>
        <dbReference type="ARBA" id="ARBA00023274"/>
    </source>
</evidence>
<dbReference type="InterPro" id="IPR009019">
    <property type="entry name" value="KH_sf_prok-type"/>
</dbReference>
<keyword evidence="4 8" id="KW-0689">Ribosomal protein</keyword>
<evidence type="ECO:0000256" key="1">
    <source>
        <dbReference type="ARBA" id="ARBA00010761"/>
    </source>
</evidence>
<evidence type="ECO:0000256" key="6">
    <source>
        <dbReference type="SAM" id="MobiDB-lite"/>
    </source>
</evidence>
<sequence>MEEKNVVKFKKEEFAIREYVRDSLGKGKVSKVRIEYTPVGEKIIIATNRPGMIIGRGGEKIKELTRILKLRFGLENPNIEIDEIKKPEFDAQLMADDIALSVERFGPLKFKVIAYRTLQRIMGAGALGAEIRLSGKLPGARAKNWRFAQGYMIKTGDSAKVVDKAQAVAQTRPGTIGVKVSILSPEAVLTDKIVIDEEFLKRIRENEQKPEETKNKIRKNPRSKK</sequence>
<dbReference type="Gene3D" id="3.30.300.20">
    <property type="match status" value="1"/>
</dbReference>
<dbReference type="FunFam" id="3.30.300.20:FF:000001">
    <property type="entry name" value="30S ribosomal protein S3"/>
    <property type="match status" value="1"/>
</dbReference>